<comment type="subcellular location">
    <subcellularLocation>
        <location evidence="1">Nucleus</location>
    </subcellularLocation>
</comment>
<dbReference type="EMBL" id="CAIIXF020000002">
    <property type="protein sequence ID" value="CAH1776786.1"/>
    <property type="molecule type" value="Genomic_DNA"/>
</dbReference>
<feature type="compositionally biased region" description="Basic and acidic residues" evidence="10">
    <location>
        <begin position="627"/>
        <end position="640"/>
    </location>
</feature>
<keyword evidence="8" id="KW-0539">Nucleus</keyword>
<gene>
    <name evidence="11" type="ORF">OFUS_LOCUS3923</name>
</gene>
<feature type="compositionally biased region" description="Acidic residues" evidence="10">
    <location>
        <begin position="1003"/>
        <end position="1013"/>
    </location>
</feature>
<protein>
    <submittedName>
        <fullName evidence="11">Uncharacterized protein</fullName>
    </submittedName>
</protein>
<dbReference type="InterPro" id="IPR000330">
    <property type="entry name" value="SNF2_N"/>
</dbReference>
<feature type="compositionally biased region" description="Basic residues" evidence="10">
    <location>
        <begin position="1018"/>
        <end position="1036"/>
    </location>
</feature>
<evidence type="ECO:0000313" key="11">
    <source>
        <dbReference type="EMBL" id="CAH1776786.1"/>
    </source>
</evidence>
<evidence type="ECO:0000256" key="4">
    <source>
        <dbReference type="ARBA" id="ARBA00022801"/>
    </source>
</evidence>
<evidence type="ECO:0000256" key="7">
    <source>
        <dbReference type="ARBA" id="ARBA00023125"/>
    </source>
</evidence>
<dbReference type="Pfam" id="PF00176">
    <property type="entry name" value="SNF2-rel_dom"/>
    <property type="match status" value="1"/>
</dbReference>
<feature type="compositionally biased region" description="Low complexity" evidence="10">
    <location>
        <begin position="1458"/>
        <end position="1471"/>
    </location>
</feature>
<dbReference type="SUPFAM" id="SSF52540">
    <property type="entry name" value="P-loop containing nucleoside triphosphate hydrolases"/>
    <property type="match status" value="2"/>
</dbReference>
<dbReference type="PROSITE" id="PS51192">
    <property type="entry name" value="HELICASE_ATP_BIND_1"/>
    <property type="match status" value="1"/>
</dbReference>
<dbReference type="Gene3D" id="3.40.50.300">
    <property type="entry name" value="P-loop containing nucleotide triphosphate hydrolases"/>
    <property type="match status" value="2"/>
</dbReference>
<feature type="compositionally biased region" description="Basic and acidic residues" evidence="10">
    <location>
        <begin position="1037"/>
        <end position="1056"/>
    </location>
</feature>
<dbReference type="GO" id="GO:0005524">
    <property type="term" value="F:ATP binding"/>
    <property type="evidence" value="ECO:0007669"/>
    <property type="project" value="UniProtKB-KW"/>
</dbReference>
<feature type="compositionally biased region" description="Basic residues" evidence="10">
    <location>
        <begin position="1483"/>
        <end position="1493"/>
    </location>
</feature>
<dbReference type="GO" id="GO:0003677">
    <property type="term" value="F:DNA binding"/>
    <property type="evidence" value="ECO:0007669"/>
    <property type="project" value="UniProtKB-KW"/>
</dbReference>
<dbReference type="SMART" id="SM00487">
    <property type="entry name" value="DEXDc"/>
    <property type="match status" value="1"/>
</dbReference>
<dbReference type="SMART" id="SM00490">
    <property type="entry name" value="HELICc"/>
    <property type="match status" value="1"/>
</dbReference>
<feature type="compositionally biased region" description="Basic residues" evidence="10">
    <location>
        <begin position="788"/>
        <end position="798"/>
    </location>
</feature>
<dbReference type="GO" id="GO:0004386">
    <property type="term" value="F:helicase activity"/>
    <property type="evidence" value="ECO:0007669"/>
    <property type="project" value="UniProtKB-KW"/>
</dbReference>
<feature type="compositionally biased region" description="Basic residues" evidence="10">
    <location>
        <begin position="226"/>
        <end position="239"/>
    </location>
</feature>
<dbReference type="Proteomes" id="UP000749559">
    <property type="component" value="Unassembled WGS sequence"/>
</dbReference>
<organism evidence="11 12">
    <name type="scientific">Owenia fusiformis</name>
    <name type="common">Polychaete worm</name>
    <dbReference type="NCBI Taxonomy" id="6347"/>
    <lineage>
        <taxon>Eukaryota</taxon>
        <taxon>Metazoa</taxon>
        <taxon>Spiralia</taxon>
        <taxon>Lophotrochozoa</taxon>
        <taxon>Annelida</taxon>
        <taxon>Polychaeta</taxon>
        <taxon>Sedentaria</taxon>
        <taxon>Canalipalpata</taxon>
        <taxon>Sabellida</taxon>
        <taxon>Oweniida</taxon>
        <taxon>Oweniidae</taxon>
        <taxon>Owenia</taxon>
    </lineage>
</organism>
<keyword evidence="7" id="KW-0238">DNA-binding</keyword>
<dbReference type="InterPro" id="IPR044574">
    <property type="entry name" value="ARIP4-like"/>
</dbReference>
<keyword evidence="12" id="KW-1185">Reference proteome</keyword>
<feature type="compositionally biased region" description="Acidic residues" evidence="10">
    <location>
        <begin position="830"/>
        <end position="839"/>
    </location>
</feature>
<dbReference type="PANTHER" id="PTHR45797">
    <property type="entry name" value="RAD54-LIKE"/>
    <property type="match status" value="1"/>
</dbReference>
<feature type="compositionally biased region" description="Polar residues" evidence="10">
    <location>
        <begin position="682"/>
        <end position="696"/>
    </location>
</feature>
<evidence type="ECO:0000256" key="9">
    <source>
        <dbReference type="SAM" id="Coils"/>
    </source>
</evidence>
<feature type="region of interest" description="Disordered" evidence="10">
    <location>
        <begin position="489"/>
        <end position="1065"/>
    </location>
</feature>
<keyword evidence="4" id="KW-0378">Hydrolase</keyword>
<dbReference type="InterPro" id="IPR001650">
    <property type="entry name" value="Helicase_C-like"/>
</dbReference>
<keyword evidence="6" id="KW-0067">ATP-binding</keyword>
<feature type="compositionally biased region" description="Basic residues" evidence="10">
    <location>
        <begin position="927"/>
        <end position="946"/>
    </location>
</feature>
<keyword evidence="5" id="KW-0347">Helicase</keyword>
<dbReference type="Pfam" id="PF00271">
    <property type="entry name" value="Helicase_C"/>
    <property type="match status" value="1"/>
</dbReference>
<evidence type="ECO:0000256" key="10">
    <source>
        <dbReference type="SAM" id="MobiDB-lite"/>
    </source>
</evidence>
<feature type="compositionally biased region" description="Basic and acidic residues" evidence="10">
    <location>
        <begin position="853"/>
        <end position="871"/>
    </location>
</feature>
<feature type="compositionally biased region" description="Acidic residues" evidence="10">
    <location>
        <begin position="1440"/>
        <end position="1457"/>
    </location>
</feature>
<feature type="compositionally biased region" description="Acidic residues" evidence="10">
    <location>
        <begin position="246"/>
        <end position="267"/>
    </location>
</feature>
<dbReference type="InterPro" id="IPR027417">
    <property type="entry name" value="P-loop_NTPase"/>
</dbReference>
<reference evidence="11" key="1">
    <citation type="submission" date="2022-03" db="EMBL/GenBank/DDBJ databases">
        <authorList>
            <person name="Martin C."/>
        </authorList>
    </citation>
    <scope>NUCLEOTIDE SEQUENCE</scope>
</reference>
<sequence>MRSPRQAAKTSAGKSRPPRNGIKEERTSKRKPRDEKTESSDEESPPPTRRRSTRGTPNNKPQDKHLPKKRKVEDSTKTKPTSSQKKKQESESDSDESEAMVSARGPRQKVTKKVRNLKKLQRDSSSDSDTIEEVEPSKLNNSKAKKVPRELQNLVNDPVKSLYDKPTRRSSGRHASKDDQSKSVKSSTEKSMRKSKSKNYKDDESDSSVEEVESSDDDDEVLIVTPKKKTPIRSSSRNKSRNESIIECDDSSDEDDEDESDSEEEAREEMLVNMSSQIGNLRKLLNTKEAEIRRLKNELKEKNESLEGMEETMLKNMMLESEVQKLQFTHHMKKATTRDTGVGTSDADFPTAMPPPPSIMLKPTRTQQEIEADKKRQAEVDRVTAERAELAKKANVISITAQPMHRPNILSNTLAGVTRYTYTTQPNPQIYPRPAASSTTTLGYQGNQYSNPQSQAQTQSMIDNIMKELYPGGATVAQPNNLTLDGSAVTAQSTVKPTPGPTPVPKVTKPIPKKAANDDDDCVDITDDVIDKEIEDEMTSTSGEESDSDDEDTDESDEDESNESEEEDSEEDEDESEDEEDNDESPDEEKDEDNNKSKSTKNKKTPADDIIAISDDDDEKPKSRKKLNMDIDVAKSPERRTSRRGMSQSESEKSLSKAPSTKQGQSKTDKSKNQTPRKTRTKAQSDTESEASSNIKTESESKGKTDTKDKKLSRSKDKPNKEADAKDKKGSKEDSKVEAKPPTRRSLRGEAPEIKESEKSTRSTRSKFDIKDSKANTKDLSDSDKEKRKSKKQTRVTKKKESSSESEEDEKEDAPIKKKTTGTKSKDLASDSDDDESEENSTTTKRVTRRGRKNDAVKAKATKEKTKSAKDDSEEDMEEDGSSQRPTRASKRKFKSDEEKAGPVKKSKKGKGNQDSSEDEEEETGKSKKGKKQTKKTKKKGKGKKGKKDDTESDAYEDISYEDSDEEEKDAKMRKKKRKKKKKDEKSGKKKGKGKKGKTKETTDEESDEDDEKDGTPHGRRNIKRILGKKKLSKKTVRAEKEEEERRERVKKQNEKFKKKTVIDPKSPTKCPITTKLVLESHSKTNRSIIKVNSNLITKLKPHQVEAVEFLWDCIVENLKTMRSSTGSGAILAHCMGLGKTLSSISLVHTLLSHQNLTKMKTCLVVCPLNTILNWVNEWEKWFDEEDQLDVYELATAKDNKERGIRLRKWTKSGGVMVMGYSLFRILAMSNTKSKALKKTFEESLINPGPDLVVCDEGHILKNESSAISQCMNNIRTRRRIVLTGTPLQNNLIEYHCMVNFVKPNLLGTTREFKNRFVNPISNGQCVDSTPRDHKIMKRRAHVLHEMLVGCVQRRDYSALTKFLPPKHEYVISVRLSEAQIKLYEEYLRINLNTGPDGKIISHGARLFSDYQELMRIWTHPWVLQLNEVIREKIRQKELDEESVDSFDEDEEEDEVTSDQTTTSSESISSSEESDDSEDQTSRKKRSRKAKLKPRQDDDARDIIHGERVRGWRNTRLNKEKKSDDEIEELREKPPPPWWEKFVKEDDEYKMELSGKLMLMFEIVKLAGAMGDKVLVFSQSLLSLDLIESFLEHMHNQAEEKNKKKKKTPAMNMEKWEKGKDYYRFDGSTNAKLRKKYQQEFSKNKRARLFLISTKAGSLGINLDKANRVIIFDASWNPSHDVQSIFRVYRFGQVKDVFVYRFLAQGTMEEKIYERQIEKLSLSQRVIDEHQIERHFNSNDLKELYNFQPDRLEDKKERPAPKLPKDVILTEILKSKKDHIVSYQEHDSLLEHLVEEELNEDERKAAWEEYENEKKGMMRYGGFGAIGQNLSSGNSAFGLQQLPRVVQEILKYNPNIPPQELQTRLQAFLKLQTPQQGLQQRPVQSSAFPGGNYLRGPQTQGVAIQPRPSYATTTIPNPNLIGNPPVRIGQPAVYNPSTQNILRVSQPGLPSRLPGVGTIPGLGVGPMNVIRVNASNGTVQVNGASK</sequence>
<evidence type="ECO:0000313" key="12">
    <source>
        <dbReference type="Proteomes" id="UP000749559"/>
    </source>
</evidence>
<evidence type="ECO:0000256" key="1">
    <source>
        <dbReference type="ARBA" id="ARBA00004123"/>
    </source>
</evidence>
<feature type="compositionally biased region" description="Acidic residues" evidence="10">
    <location>
        <begin position="203"/>
        <end position="221"/>
    </location>
</feature>
<dbReference type="GO" id="GO:0016887">
    <property type="term" value="F:ATP hydrolysis activity"/>
    <property type="evidence" value="ECO:0007669"/>
    <property type="project" value="InterPro"/>
</dbReference>
<evidence type="ECO:0000256" key="2">
    <source>
        <dbReference type="ARBA" id="ARBA00007025"/>
    </source>
</evidence>
<feature type="compositionally biased region" description="Basic and acidic residues" evidence="10">
    <location>
        <begin position="21"/>
        <end position="39"/>
    </location>
</feature>
<feature type="compositionally biased region" description="Polar residues" evidence="10">
    <location>
        <begin position="657"/>
        <end position="666"/>
    </location>
</feature>
<feature type="region of interest" description="Disordered" evidence="10">
    <location>
        <begin position="336"/>
        <end position="360"/>
    </location>
</feature>
<feature type="compositionally biased region" description="Acidic residues" evidence="10">
    <location>
        <begin position="951"/>
        <end position="968"/>
    </location>
</feature>
<comment type="similarity">
    <text evidence="2">Belongs to the SNF2/RAD54 helicase family.</text>
</comment>
<evidence type="ECO:0000256" key="5">
    <source>
        <dbReference type="ARBA" id="ARBA00022806"/>
    </source>
</evidence>
<dbReference type="Gene3D" id="1.20.120.850">
    <property type="entry name" value="SWI2/SNF2 ATPases, N-terminal domain"/>
    <property type="match status" value="1"/>
</dbReference>
<feature type="compositionally biased region" description="Basic residues" evidence="10">
    <location>
        <begin position="106"/>
        <end position="119"/>
    </location>
</feature>
<dbReference type="PANTHER" id="PTHR45797:SF3">
    <property type="entry name" value="TRANSCRIPTIONAL REGULATOR ATRX HOMOLOG"/>
    <property type="match status" value="1"/>
</dbReference>
<feature type="compositionally biased region" description="Basic and acidic residues" evidence="10">
    <location>
        <begin position="175"/>
        <end position="192"/>
    </location>
</feature>
<dbReference type="Gene3D" id="3.40.50.10810">
    <property type="entry name" value="Tandem AAA-ATPase domain"/>
    <property type="match status" value="1"/>
</dbReference>
<keyword evidence="3" id="KW-0547">Nucleotide-binding</keyword>
<feature type="compositionally biased region" description="Basic and acidic residues" evidence="10">
    <location>
        <begin position="1494"/>
        <end position="1504"/>
    </location>
</feature>
<feature type="compositionally biased region" description="Basic and acidic residues" evidence="10">
    <location>
        <begin position="61"/>
        <end position="77"/>
    </location>
</feature>
<evidence type="ECO:0000256" key="6">
    <source>
        <dbReference type="ARBA" id="ARBA00022840"/>
    </source>
</evidence>
<feature type="compositionally biased region" description="Low complexity" evidence="10">
    <location>
        <begin position="505"/>
        <end position="514"/>
    </location>
</feature>
<proteinExistence type="inferred from homology"/>
<feature type="coiled-coil region" evidence="9">
    <location>
        <begin position="278"/>
        <end position="316"/>
    </location>
</feature>
<dbReference type="CDD" id="cd18793">
    <property type="entry name" value="SF2_C_SNF"/>
    <property type="match status" value="1"/>
</dbReference>
<feature type="compositionally biased region" description="Basic residues" evidence="10">
    <location>
        <begin position="972"/>
        <end position="998"/>
    </location>
</feature>
<keyword evidence="9" id="KW-0175">Coiled coil</keyword>
<dbReference type="OrthoDB" id="2020972at2759"/>
<name>A0A8J1TFU4_OWEFU</name>
<dbReference type="GO" id="GO:0005634">
    <property type="term" value="C:nucleus"/>
    <property type="evidence" value="ECO:0007669"/>
    <property type="project" value="UniProtKB-SubCell"/>
</dbReference>
<comment type="caution">
    <text evidence="11">The sequence shown here is derived from an EMBL/GenBank/DDBJ whole genome shotgun (WGS) entry which is preliminary data.</text>
</comment>
<evidence type="ECO:0000256" key="8">
    <source>
        <dbReference type="ARBA" id="ARBA00023242"/>
    </source>
</evidence>
<feature type="compositionally biased region" description="Basic and acidic residues" evidence="10">
    <location>
        <begin position="697"/>
        <end position="787"/>
    </location>
</feature>
<feature type="compositionally biased region" description="Acidic residues" evidence="10">
    <location>
        <begin position="518"/>
        <end position="592"/>
    </location>
</feature>
<dbReference type="PROSITE" id="PS51194">
    <property type="entry name" value="HELICASE_CTER"/>
    <property type="match status" value="1"/>
</dbReference>
<dbReference type="InterPro" id="IPR038718">
    <property type="entry name" value="SNF2-like_sf"/>
</dbReference>
<accession>A0A8J1TFU4</accession>
<dbReference type="InterPro" id="IPR049730">
    <property type="entry name" value="SNF2/RAD54-like_C"/>
</dbReference>
<dbReference type="InterPro" id="IPR014001">
    <property type="entry name" value="Helicase_ATP-bd"/>
</dbReference>
<feature type="region of interest" description="Disordered" evidence="10">
    <location>
        <begin position="1440"/>
        <end position="1504"/>
    </location>
</feature>
<feature type="compositionally biased region" description="Acidic residues" evidence="10">
    <location>
        <begin position="872"/>
        <end position="881"/>
    </location>
</feature>
<evidence type="ECO:0000256" key="3">
    <source>
        <dbReference type="ARBA" id="ARBA00022741"/>
    </source>
</evidence>
<feature type="region of interest" description="Disordered" evidence="10">
    <location>
        <begin position="1"/>
        <end position="268"/>
    </location>
</feature>